<dbReference type="GO" id="GO:0051301">
    <property type="term" value="P:cell division"/>
    <property type="evidence" value="ECO:0007669"/>
    <property type="project" value="UniProtKB-KW"/>
</dbReference>
<evidence type="ECO:0000256" key="6">
    <source>
        <dbReference type="SAM" id="MobiDB-lite"/>
    </source>
</evidence>
<dbReference type="SUPFAM" id="SSF69322">
    <property type="entry name" value="Tricorn protease domain 2"/>
    <property type="match status" value="1"/>
</dbReference>
<organism evidence="9 10">
    <name type="scientific">Gymnopilus dilepis</name>
    <dbReference type="NCBI Taxonomy" id="231916"/>
    <lineage>
        <taxon>Eukaryota</taxon>
        <taxon>Fungi</taxon>
        <taxon>Dikarya</taxon>
        <taxon>Basidiomycota</taxon>
        <taxon>Agaricomycotina</taxon>
        <taxon>Agaricomycetes</taxon>
        <taxon>Agaricomycetidae</taxon>
        <taxon>Agaricales</taxon>
        <taxon>Agaricineae</taxon>
        <taxon>Hymenogastraceae</taxon>
        <taxon>Gymnopilus</taxon>
    </lineage>
</organism>
<reference evidence="9 10" key="1">
    <citation type="journal article" date="2018" name="Evol. Lett.">
        <title>Horizontal gene cluster transfer increased hallucinogenic mushroom diversity.</title>
        <authorList>
            <person name="Reynolds H.T."/>
            <person name="Vijayakumar V."/>
            <person name="Gluck-Thaler E."/>
            <person name="Korotkin H.B."/>
            <person name="Matheny P.B."/>
            <person name="Slot J.C."/>
        </authorList>
    </citation>
    <scope>NUCLEOTIDE SEQUENCE [LARGE SCALE GENOMIC DNA]</scope>
    <source>
        <strain evidence="9 10">SRW20</strain>
    </source>
</reference>
<accession>A0A409VEV6</accession>
<feature type="region of interest" description="Disordered" evidence="6">
    <location>
        <begin position="836"/>
        <end position="855"/>
    </location>
</feature>
<keyword evidence="10" id="KW-1185">Reference proteome</keyword>
<dbReference type="GO" id="GO:0034399">
    <property type="term" value="C:nuclear periphery"/>
    <property type="evidence" value="ECO:0007669"/>
    <property type="project" value="TreeGrafter"/>
</dbReference>
<feature type="domain" description="Anaphase-promoting complex subunit 4 long" evidence="8">
    <location>
        <begin position="297"/>
        <end position="519"/>
    </location>
</feature>
<keyword evidence="5" id="KW-0131">Cell cycle</keyword>
<evidence type="ECO:0000256" key="5">
    <source>
        <dbReference type="ARBA" id="ARBA00023306"/>
    </source>
</evidence>
<proteinExistence type="predicted"/>
<dbReference type="OrthoDB" id="10259843at2759"/>
<evidence type="ECO:0000259" key="8">
    <source>
        <dbReference type="Pfam" id="PF12896"/>
    </source>
</evidence>
<dbReference type="Pfam" id="PF12894">
    <property type="entry name" value="ANAPC4_WD40"/>
    <property type="match status" value="1"/>
</dbReference>
<evidence type="ECO:0000256" key="1">
    <source>
        <dbReference type="ARBA" id="ARBA00016067"/>
    </source>
</evidence>
<protein>
    <recommendedName>
        <fullName evidence="1">Anaphase-promoting complex subunit 4</fullName>
    </recommendedName>
</protein>
<evidence type="ECO:0000256" key="2">
    <source>
        <dbReference type="ARBA" id="ARBA00022618"/>
    </source>
</evidence>
<dbReference type="STRING" id="231916.A0A409VEV6"/>
<dbReference type="Pfam" id="PF12896">
    <property type="entry name" value="ANAPC4"/>
    <property type="match status" value="1"/>
</dbReference>
<dbReference type="GO" id="GO:0031145">
    <property type="term" value="P:anaphase-promoting complex-dependent catabolic process"/>
    <property type="evidence" value="ECO:0007669"/>
    <property type="project" value="InterPro"/>
</dbReference>
<dbReference type="AlphaFoldDB" id="A0A409VEV6"/>
<keyword evidence="3" id="KW-0498">Mitosis</keyword>
<feature type="compositionally biased region" description="Acidic residues" evidence="6">
    <location>
        <begin position="837"/>
        <end position="849"/>
    </location>
</feature>
<name>A0A409VEV6_9AGAR</name>
<evidence type="ECO:0000256" key="4">
    <source>
        <dbReference type="ARBA" id="ARBA00022786"/>
    </source>
</evidence>
<dbReference type="InParanoid" id="A0A409VEV6"/>
<evidence type="ECO:0000256" key="3">
    <source>
        <dbReference type="ARBA" id="ARBA00022776"/>
    </source>
</evidence>
<feature type="domain" description="Anaphase-promoting complex subunit 4-like WD40" evidence="7">
    <location>
        <begin position="26"/>
        <end position="104"/>
    </location>
</feature>
<comment type="caution">
    <text evidence="9">The sequence shown here is derived from an EMBL/GenBank/DDBJ whole genome shotgun (WGS) entry which is preliminary data.</text>
</comment>
<dbReference type="EMBL" id="NHYE01005667">
    <property type="protein sequence ID" value="PPQ64387.1"/>
    <property type="molecule type" value="Genomic_DNA"/>
</dbReference>
<dbReference type="GO" id="GO:0005680">
    <property type="term" value="C:anaphase-promoting complex"/>
    <property type="evidence" value="ECO:0007669"/>
    <property type="project" value="InterPro"/>
</dbReference>
<evidence type="ECO:0000313" key="10">
    <source>
        <dbReference type="Proteomes" id="UP000284706"/>
    </source>
</evidence>
<keyword evidence="2" id="KW-0132">Cell division</keyword>
<dbReference type="Gene3D" id="2.130.10.10">
    <property type="entry name" value="YVTN repeat-like/Quinoprotein amine dehydrogenase"/>
    <property type="match status" value="1"/>
</dbReference>
<dbReference type="PANTHER" id="PTHR13260">
    <property type="entry name" value="ANAPHASE PROMOTING COMPLEX SUBUNIT 4 APC4"/>
    <property type="match status" value="1"/>
</dbReference>
<dbReference type="InterPro" id="IPR024789">
    <property type="entry name" value="APC4"/>
</dbReference>
<dbReference type="InterPro" id="IPR015943">
    <property type="entry name" value="WD40/YVTN_repeat-like_dom_sf"/>
</dbReference>
<gene>
    <name evidence="9" type="ORF">CVT26_002094</name>
</gene>
<keyword evidence="4" id="KW-0833">Ubl conjugation pathway</keyword>
<dbReference type="InterPro" id="IPR024977">
    <property type="entry name" value="Apc4-like_WD40_dom"/>
</dbReference>
<dbReference type="Proteomes" id="UP000284706">
    <property type="component" value="Unassembled WGS sequence"/>
</dbReference>
<dbReference type="InterPro" id="IPR024790">
    <property type="entry name" value="APC4_long_dom"/>
</dbReference>
<evidence type="ECO:0000259" key="7">
    <source>
        <dbReference type="Pfam" id="PF12894"/>
    </source>
</evidence>
<sequence length="855" mass="94970">MSTNAFSSLANFRLPTSCRLVENSCCPDKDLLVLFSRLGGTDRMSLWNINQGSKVWEVGVGQEGVYSQAVCIAWSPDGQSIAVVAEPQNVALHSLQDGRIISTLVIPPPISGSDTFHFTGAWWFRDEGKQQSSSSIPDIFRRNGLITGSALSILRLLPLLDSLQEESDKLTATDLFAFQGSHTRLARKSALPETIARWPTLPADLLAASISGATAKTPPDTAGLDESDTTNVNSVLMVADDSGHLLCYLDGSFPLGIISSGSKANIVSVAKHPSKPLFSGHPRSLEGNISRTSLNLVFVDIPLLSQRKARDFAELSSVARELMWYSIRVVKEMREAWYGSESMTGARDLGPRWVKSLEEKQKEQFGQGDPTPILDMTCLLTTGRATESLADFLGSGEQMSERGIQKWETTVSDALVKLRDYSEKRIAPALQRLILVLDELHGWSKLYSLHILFCCIIINSLRRPQFSVFELQADEINECINSAGRGIVITSWLAAIVRRELLRFREFMTWLRYEVNNLNAPNEAQLARHDLLEVNHYLMDGLQSSRIDNWFIGPTPQFRADDLGIPSYGNTTLKQIIRHARNHARNYSEMSQQESDPQNDLEKLDRNIDALIDELGHRCERIFHEASSAASRSAIVSFADGLDTDEIQGHLAEQSWAPLFRERTNVDESGGLVQHIAAFMPSSEDSAIFLAQLHYECDSSLTPSRIGIVPLECYVVNEDSEQIPFDVLELEFFDAESIVIVGRTHEEQRRPFVAMLDYSNITYQSDEYVRVPTREDLMQNAWALWKKGQLSPTGIPINRRRVLAGCKTGGVSLAVNGRVGRRVACVLDSGGTTLESFDLEGDGEETEIADESRAG</sequence>
<dbReference type="PANTHER" id="PTHR13260:SF0">
    <property type="entry name" value="ANAPHASE-PROMOTING COMPLEX SUBUNIT 4"/>
    <property type="match status" value="1"/>
</dbReference>
<evidence type="ECO:0000313" key="9">
    <source>
        <dbReference type="EMBL" id="PPQ64387.1"/>
    </source>
</evidence>
<dbReference type="GO" id="GO:0070979">
    <property type="term" value="P:protein K11-linked ubiquitination"/>
    <property type="evidence" value="ECO:0007669"/>
    <property type="project" value="TreeGrafter"/>
</dbReference>